<comment type="similarity">
    <text evidence="1">Belongs to the ETF alpha-subunit/FixB family.</text>
</comment>
<comment type="subunit">
    <text evidence="2">Heterodimer of an alpha and a beta subunit.</text>
</comment>
<dbReference type="InterPro" id="IPR001308">
    <property type="entry name" value="ETF_a/FixB"/>
</dbReference>
<dbReference type="InterPro" id="IPR014731">
    <property type="entry name" value="ETF_asu_C"/>
</dbReference>
<comment type="function">
    <text evidence="3">The electron transfer flavoprotein serves as a specific electron acceptor for other dehydrogenases. It transfers the electrons to the main respiratory chain via ETF-ubiquinone oxidoreductase (ETF dehydrogenase).</text>
</comment>
<accession>A0A8J3LZX8</accession>
<dbReference type="Pfam" id="PF00766">
    <property type="entry name" value="ETF_alpha"/>
    <property type="match status" value="1"/>
</dbReference>
<evidence type="ECO:0000313" key="6">
    <source>
        <dbReference type="EMBL" id="GIG76824.1"/>
    </source>
</evidence>
<feature type="binding site" evidence="4">
    <location>
        <begin position="232"/>
        <end position="233"/>
    </location>
    <ligand>
        <name>FAD</name>
        <dbReference type="ChEBI" id="CHEBI:57692"/>
    </ligand>
</feature>
<gene>
    <name evidence="6" type="primary">etfA</name>
    <name evidence="6" type="ORF">Pfl04_52280</name>
</gene>
<comment type="cofactor">
    <cofactor evidence="4">
        <name>FAD</name>
        <dbReference type="ChEBI" id="CHEBI:57692"/>
    </cofactor>
    <text evidence="4">Binds 1 FAD per dimer.</text>
</comment>
<evidence type="ECO:0000313" key="7">
    <source>
        <dbReference type="Proteomes" id="UP000653674"/>
    </source>
</evidence>
<dbReference type="Gene3D" id="3.40.50.1220">
    <property type="entry name" value="TPP-binding domain"/>
    <property type="match status" value="1"/>
</dbReference>
<feature type="binding site" evidence="4">
    <location>
        <begin position="263"/>
        <end position="270"/>
    </location>
    <ligand>
        <name>FAD</name>
        <dbReference type="ChEBI" id="CHEBI:57692"/>
    </ligand>
</feature>
<feature type="binding site" evidence="4">
    <location>
        <begin position="246"/>
        <end position="250"/>
    </location>
    <ligand>
        <name>FAD</name>
        <dbReference type="ChEBI" id="CHEBI:57692"/>
    </ligand>
</feature>
<dbReference type="InterPro" id="IPR029035">
    <property type="entry name" value="DHS-like_NAD/FAD-binding_dom"/>
</dbReference>
<dbReference type="Proteomes" id="UP000653674">
    <property type="component" value="Unassembled WGS sequence"/>
</dbReference>
<feature type="binding site" evidence="4">
    <location>
        <position position="207"/>
    </location>
    <ligand>
        <name>FAD</name>
        <dbReference type="ChEBI" id="CHEBI:57692"/>
    </ligand>
</feature>
<keyword evidence="4" id="KW-0285">Flavoprotein</keyword>
<dbReference type="SUPFAM" id="SSF52402">
    <property type="entry name" value="Adenine nucleotide alpha hydrolases-like"/>
    <property type="match status" value="1"/>
</dbReference>
<dbReference type="GO" id="GO:0009055">
    <property type="term" value="F:electron transfer activity"/>
    <property type="evidence" value="ECO:0007669"/>
    <property type="project" value="InterPro"/>
</dbReference>
<feature type="binding site" evidence="4">
    <location>
        <position position="284"/>
    </location>
    <ligand>
        <name>FAD</name>
        <dbReference type="ChEBI" id="CHEBI:57692"/>
    </ligand>
</feature>
<evidence type="ECO:0000256" key="3">
    <source>
        <dbReference type="ARBA" id="ARBA00025649"/>
    </source>
</evidence>
<reference evidence="6" key="1">
    <citation type="submission" date="2021-01" db="EMBL/GenBank/DDBJ databases">
        <title>Whole genome shotgun sequence of Planosporangium flavigriseum NBRC 105377.</title>
        <authorList>
            <person name="Komaki H."/>
            <person name="Tamura T."/>
        </authorList>
    </citation>
    <scope>NUCLEOTIDE SEQUENCE</scope>
    <source>
        <strain evidence="6">NBRC 105377</strain>
    </source>
</reference>
<evidence type="ECO:0000256" key="2">
    <source>
        <dbReference type="ARBA" id="ARBA00011355"/>
    </source>
</evidence>
<dbReference type="Gene3D" id="3.40.50.620">
    <property type="entry name" value="HUPs"/>
    <property type="match status" value="1"/>
</dbReference>
<dbReference type="GO" id="GO:0033539">
    <property type="term" value="P:fatty acid beta-oxidation using acyl-CoA dehydrogenase"/>
    <property type="evidence" value="ECO:0007669"/>
    <property type="project" value="TreeGrafter"/>
</dbReference>
<feature type="binding site" evidence="4">
    <location>
        <begin position="302"/>
        <end position="303"/>
    </location>
    <ligand>
        <name>FAD</name>
        <dbReference type="ChEBI" id="CHEBI:57692"/>
    </ligand>
</feature>
<dbReference type="InterPro" id="IPR014729">
    <property type="entry name" value="Rossmann-like_a/b/a_fold"/>
</dbReference>
<dbReference type="PIRSF" id="PIRSF000089">
    <property type="entry name" value="Electra_flavoP_a"/>
    <property type="match status" value="1"/>
</dbReference>
<keyword evidence="7" id="KW-1185">Reference proteome</keyword>
<keyword evidence="4" id="KW-0274">FAD</keyword>
<dbReference type="SMART" id="SM00893">
    <property type="entry name" value="ETF"/>
    <property type="match status" value="1"/>
</dbReference>
<protein>
    <submittedName>
        <fullName evidence="6">Electron transfer flavoprotein subunit alpha</fullName>
    </submittedName>
</protein>
<feature type="domain" description="Electron transfer flavoprotein alpha/beta-subunit N-terminal" evidence="5">
    <location>
        <begin position="4"/>
        <end position="182"/>
    </location>
</feature>
<sequence length="314" mass="31957">MSGVLVVTEVVDGRLDESVRELVTAAVAVGGPVTLGVAAADVDAVLADTAIAGVDEVVTVRLAAGGFDHELQRHAVRAMIEQVTPDVVVLGYTIRAAAYAAALAEELGLGFASDVVGLSRDAGELVAIKPVYGGKVYAELGFASDAAVLVTLRPGVWEQAEVAGAPAAVREVALGGSAVSRVRHVEYLAPAGGVDLKRADVIFSVGRGVGAKENIEKFAEIANKLGAGLGASRPLVDSGWLPAAHQVGQTGVSVKPKLYVAFGISGALQHLAGMSGSKKIIAINTDKDAPIFNVADVGAVADILEVADELKALI</sequence>
<evidence type="ECO:0000256" key="1">
    <source>
        <dbReference type="ARBA" id="ARBA00005817"/>
    </source>
</evidence>
<dbReference type="PANTHER" id="PTHR43153">
    <property type="entry name" value="ELECTRON TRANSFER FLAVOPROTEIN ALPHA"/>
    <property type="match status" value="1"/>
</dbReference>
<comment type="caution">
    <text evidence="6">The sequence shown here is derived from an EMBL/GenBank/DDBJ whole genome shotgun (WGS) entry which is preliminary data.</text>
</comment>
<dbReference type="InterPro" id="IPR014730">
    <property type="entry name" value="ETF_a/b_N"/>
</dbReference>
<name>A0A8J3LZX8_9ACTN</name>
<proteinExistence type="inferred from homology"/>
<dbReference type="Pfam" id="PF01012">
    <property type="entry name" value="ETF"/>
    <property type="match status" value="1"/>
</dbReference>
<dbReference type="GO" id="GO:0050660">
    <property type="term" value="F:flavin adenine dinucleotide binding"/>
    <property type="evidence" value="ECO:0007669"/>
    <property type="project" value="InterPro"/>
</dbReference>
<dbReference type="SUPFAM" id="SSF52467">
    <property type="entry name" value="DHS-like NAD/FAD-binding domain"/>
    <property type="match status" value="1"/>
</dbReference>
<dbReference type="PANTHER" id="PTHR43153:SF1">
    <property type="entry name" value="ELECTRON TRANSFER FLAVOPROTEIN SUBUNIT ALPHA, MITOCHONDRIAL"/>
    <property type="match status" value="1"/>
</dbReference>
<dbReference type="RefSeq" id="WP_168079596.1">
    <property type="nucleotide sequence ID" value="NZ_BAAAQJ010000012.1"/>
</dbReference>
<dbReference type="AlphaFoldDB" id="A0A8J3LZX8"/>
<dbReference type="EMBL" id="BONU01000087">
    <property type="protein sequence ID" value="GIG76824.1"/>
    <property type="molecule type" value="Genomic_DNA"/>
</dbReference>
<organism evidence="6 7">
    <name type="scientific">Planosporangium flavigriseum</name>
    <dbReference type="NCBI Taxonomy" id="373681"/>
    <lineage>
        <taxon>Bacteria</taxon>
        <taxon>Bacillati</taxon>
        <taxon>Actinomycetota</taxon>
        <taxon>Actinomycetes</taxon>
        <taxon>Micromonosporales</taxon>
        <taxon>Micromonosporaceae</taxon>
        <taxon>Planosporangium</taxon>
    </lineage>
</organism>
<evidence type="ECO:0000256" key="4">
    <source>
        <dbReference type="PIRSR" id="PIRSR000089-1"/>
    </source>
</evidence>
<evidence type="ECO:0000259" key="5">
    <source>
        <dbReference type="SMART" id="SM00893"/>
    </source>
</evidence>